<protein>
    <submittedName>
        <fullName evidence="1">Uncharacterized protein</fullName>
    </submittedName>
</protein>
<comment type="caution">
    <text evidence="1">The sequence shown here is derived from an EMBL/GenBank/DDBJ whole genome shotgun (WGS) entry which is preliminary data.</text>
</comment>
<evidence type="ECO:0000313" key="1">
    <source>
        <dbReference type="EMBL" id="KAK3784740.1"/>
    </source>
</evidence>
<name>A0AAE1DWA9_9GAST</name>
<proteinExistence type="predicted"/>
<keyword evidence="2" id="KW-1185">Reference proteome</keyword>
<reference evidence="1" key="1">
    <citation type="journal article" date="2023" name="G3 (Bethesda)">
        <title>A reference genome for the long-term kleptoplast-retaining sea slug Elysia crispata morphotype clarki.</title>
        <authorList>
            <person name="Eastman K.E."/>
            <person name="Pendleton A.L."/>
            <person name="Shaikh M.A."/>
            <person name="Suttiyut T."/>
            <person name="Ogas R."/>
            <person name="Tomko P."/>
            <person name="Gavelis G."/>
            <person name="Widhalm J.R."/>
            <person name="Wisecaver J.H."/>
        </authorList>
    </citation>
    <scope>NUCLEOTIDE SEQUENCE</scope>
    <source>
        <strain evidence="1">ECLA1</strain>
    </source>
</reference>
<evidence type="ECO:0000313" key="2">
    <source>
        <dbReference type="Proteomes" id="UP001283361"/>
    </source>
</evidence>
<dbReference type="Proteomes" id="UP001283361">
    <property type="component" value="Unassembled WGS sequence"/>
</dbReference>
<organism evidence="1 2">
    <name type="scientific">Elysia crispata</name>
    <name type="common">lettuce slug</name>
    <dbReference type="NCBI Taxonomy" id="231223"/>
    <lineage>
        <taxon>Eukaryota</taxon>
        <taxon>Metazoa</taxon>
        <taxon>Spiralia</taxon>
        <taxon>Lophotrochozoa</taxon>
        <taxon>Mollusca</taxon>
        <taxon>Gastropoda</taxon>
        <taxon>Heterobranchia</taxon>
        <taxon>Euthyneura</taxon>
        <taxon>Panpulmonata</taxon>
        <taxon>Sacoglossa</taxon>
        <taxon>Placobranchoidea</taxon>
        <taxon>Plakobranchidae</taxon>
        <taxon>Elysia</taxon>
    </lineage>
</organism>
<sequence>MARPVRTESTREVTAGYWPVGRLWLMSNPHFSKPRQPDAQWPSRQKAQMFINSGNDWSQGSCRLQTVSKSRHSVSKMSPSDWSKLRCGRAITITKLIMVWAKPTAEIARLFAFNFKLENIVSKDEHRS</sequence>
<dbReference type="EMBL" id="JAWDGP010002216">
    <property type="protein sequence ID" value="KAK3784740.1"/>
    <property type="molecule type" value="Genomic_DNA"/>
</dbReference>
<accession>A0AAE1DWA9</accession>
<dbReference type="AlphaFoldDB" id="A0AAE1DWA9"/>
<gene>
    <name evidence="1" type="ORF">RRG08_032193</name>
</gene>